<accession>A0A229VYV6</accession>
<protein>
    <submittedName>
        <fullName evidence="2">Uncharacterized protein</fullName>
    </submittedName>
</protein>
<keyword evidence="3" id="KW-1185">Reference proteome</keyword>
<reference evidence="2 3" key="1">
    <citation type="submission" date="2017-05" db="EMBL/GenBank/DDBJ databases">
        <title>Bifidobacterium vansinderenii sp. nov.</title>
        <authorList>
            <person name="Lugli G.A."/>
            <person name="Duranti S."/>
            <person name="Mangifesta M."/>
        </authorList>
    </citation>
    <scope>NUCLEOTIDE SEQUENCE [LARGE SCALE GENOMIC DNA]</scope>
    <source>
        <strain evidence="2 3">Tam10B</strain>
    </source>
</reference>
<name>A0A229VYV6_9BIFI</name>
<evidence type="ECO:0000313" key="2">
    <source>
        <dbReference type="EMBL" id="OXN00801.1"/>
    </source>
</evidence>
<dbReference type="Proteomes" id="UP000215433">
    <property type="component" value="Unassembled WGS sequence"/>
</dbReference>
<dbReference type="AlphaFoldDB" id="A0A229VYV6"/>
<comment type="caution">
    <text evidence="2">The sequence shown here is derived from an EMBL/GenBank/DDBJ whole genome shotgun (WGS) entry which is preliminary data.</text>
</comment>
<dbReference type="RefSeq" id="WP_093959941.1">
    <property type="nucleotide sequence ID" value="NZ_NEWD01000007.1"/>
</dbReference>
<evidence type="ECO:0000313" key="3">
    <source>
        <dbReference type="Proteomes" id="UP000215433"/>
    </source>
</evidence>
<dbReference type="OrthoDB" id="10002496at2"/>
<sequence>MTCIIHRTYTMSDHVTVRTLCGLTMYSDHTATRQAKQSGPWESCPLCETALLLDSLQLPDTPPPRRPRHWIQPPLEGMETT</sequence>
<dbReference type="EMBL" id="NEWD01000007">
    <property type="protein sequence ID" value="OXN00801.1"/>
    <property type="molecule type" value="Genomic_DNA"/>
</dbReference>
<gene>
    <name evidence="2" type="ORF">Tam10B_0756</name>
</gene>
<feature type="region of interest" description="Disordered" evidence="1">
    <location>
        <begin position="58"/>
        <end position="81"/>
    </location>
</feature>
<organism evidence="2 3">
    <name type="scientific">Bifidobacterium vansinderenii</name>
    <dbReference type="NCBI Taxonomy" id="1984871"/>
    <lineage>
        <taxon>Bacteria</taxon>
        <taxon>Bacillati</taxon>
        <taxon>Actinomycetota</taxon>
        <taxon>Actinomycetes</taxon>
        <taxon>Bifidobacteriales</taxon>
        <taxon>Bifidobacteriaceae</taxon>
        <taxon>Bifidobacterium</taxon>
    </lineage>
</organism>
<proteinExistence type="predicted"/>
<evidence type="ECO:0000256" key="1">
    <source>
        <dbReference type="SAM" id="MobiDB-lite"/>
    </source>
</evidence>